<protein>
    <recommendedName>
        <fullName evidence="5">DUF3558 domain-containing protein</fullName>
    </recommendedName>
</protein>
<proteinExistence type="predicted"/>
<reference evidence="3 4" key="1">
    <citation type="submission" date="2019-04" db="EMBL/GenBank/DDBJ databases">
        <title>Microbes associate with the intestines of laboratory mice.</title>
        <authorList>
            <person name="Navarre W."/>
            <person name="Wong E."/>
            <person name="Huang K."/>
            <person name="Tropini C."/>
            <person name="Ng K."/>
            <person name="Yu B."/>
        </authorList>
    </citation>
    <scope>NUCLEOTIDE SEQUENCE [LARGE SCALE GENOMIC DNA]</scope>
    <source>
        <strain evidence="3 4">NM46_B2-13</strain>
    </source>
</reference>
<evidence type="ECO:0008006" key="5">
    <source>
        <dbReference type="Google" id="ProtNLM"/>
    </source>
</evidence>
<feature type="compositionally biased region" description="Low complexity" evidence="1">
    <location>
        <begin position="37"/>
        <end position="57"/>
    </location>
</feature>
<evidence type="ECO:0000256" key="2">
    <source>
        <dbReference type="SAM" id="SignalP"/>
    </source>
</evidence>
<sequence length="228" mass="21792">MTAPRLVPRAAFALLVAAGALAFAGCAAGSGTAASPSVSASGAVDGAGTPSDGASDPGDGDGDGDGDGGGDAGGGAAPAAPSMALADVLARYPDCAAMGSVLGSAIDGLELSDQSNEDGTVQCNWMSTTGDYVNTVLVTVTTNNGAVDVPKKDDIAAIGSEYLADGAVEARGGIAYGTKSTGDLRIYGTLVDVPGVGVSISSGALNEDPRIFGAPAVAAAKQLLGIAG</sequence>
<feature type="compositionally biased region" description="Acidic residues" evidence="1">
    <location>
        <begin position="58"/>
        <end position="68"/>
    </location>
</feature>
<feature type="chain" id="PRO_5039137493" description="DUF3558 domain-containing protein" evidence="2">
    <location>
        <begin position="23"/>
        <end position="228"/>
    </location>
</feature>
<gene>
    <name evidence="3" type="ORF">E5344_13340</name>
</gene>
<evidence type="ECO:0000313" key="4">
    <source>
        <dbReference type="Proteomes" id="UP000309893"/>
    </source>
</evidence>
<dbReference type="RefSeq" id="WP_135949932.1">
    <property type="nucleotide sequence ID" value="NZ_SRYO01000010.1"/>
</dbReference>
<dbReference type="PROSITE" id="PS51257">
    <property type="entry name" value="PROKAR_LIPOPROTEIN"/>
    <property type="match status" value="1"/>
</dbReference>
<organism evidence="3 4">
    <name type="scientific">Microbacterium laevaniformans</name>
    <dbReference type="NCBI Taxonomy" id="36807"/>
    <lineage>
        <taxon>Bacteria</taxon>
        <taxon>Bacillati</taxon>
        <taxon>Actinomycetota</taxon>
        <taxon>Actinomycetes</taxon>
        <taxon>Micrococcales</taxon>
        <taxon>Microbacteriaceae</taxon>
        <taxon>Microbacterium</taxon>
    </lineage>
</organism>
<comment type="caution">
    <text evidence="3">The sequence shown here is derived from an EMBL/GenBank/DDBJ whole genome shotgun (WGS) entry which is preliminary data.</text>
</comment>
<evidence type="ECO:0000313" key="3">
    <source>
        <dbReference type="EMBL" id="TGY34323.1"/>
    </source>
</evidence>
<dbReference type="EMBL" id="SRYO01000010">
    <property type="protein sequence ID" value="TGY34323.1"/>
    <property type="molecule type" value="Genomic_DNA"/>
</dbReference>
<feature type="region of interest" description="Disordered" evidence="1">
    <location>
        <begin position="37"/>
        <end position="77"/>
    </location>
</feature>
<name>A0A4S2D1F9_9MICO</name>
<dbReference type="Proteomes" id="UP000309893">
    <property type="component" value="Unassembled WGS sequence"/>
</dbReference>
<accession>A0A4S2D1F9</accession>
<dbReference type="AlphaFoldDB" id="A0A4S2D1F9"/>
<keyword evidence="2" id="KW-0732">Signal</keyword>
<feature type="signal peptide" evidence="2">
    <location>
        <begin position="1"/>
        <end position="22"/>
    </location>
</feature>
<dbReference type="OrthoDB" id="5083498at2"/>
<evidence type="ECO:0000256" key="1">
    <source>
        <dbReference type="SAM" id="MobiDB-lite"/>
    </source>
</evidence>